<dbReference type="InterPro" id="IPR050351">
    <property type="entry name" value="BphY/WalK/GraS-like"/>
</dbReference>
<keyword evidence="9" id="KW-0067">ATP-binding</keyword>
<dbReference type="GO" id="GO:0004721">
    <property type="term" value="F:phosphoprotein phosphatase activity"/>
    <property type="evidence" value="ECO:0007669"/>
    <property type="project" value="TreeGrafter"/>
</dbReference>
<dbReference type="SMART" id="SM00388">
    <property type="entry name" value="HisKA"/>
    <property type="match status" value="1"/>
</dbReference>
<evidence type="ECO:0000313" key="13">
    <source>
        <dbReference type="Proteomes" id="UP000078582"/>
    </source>
</evidence>
<keyword evidence="6" id="KW-0808">Transferase</keyword>
<dbReference type="GO" id="GO:0016036">
    <property type="term" value="P:cellular response to phosphate starvation"/>
    <property type="evidence" value="ECO:0007669"/>
    <property type="project" value="TreeGrafter"/>
</dbReference>
<dbReference type="PANTHER" id="PTHR45453:SF1">
    <property type="entry name" value="PHOSPHATE REGULON SENSOR PROTEIN PHOR"/>
    <property type="match status" value="1"/>
</dbReference>
<dbReference type="FunFam" id="3.30.565.10:FF:000023">
    <property type="entry name" value="PAS domain-containing sensor histidine kinase"/>
    <property type="match status" value="1"/>
</dbReference>
<sequence>MKQIRHLGELILGVIIVGVTMIILFLNQSYLASQKRDLSDKAQLFQGQTLTQMMAQAKQTNCQVLVFNRKNQLVTSAAGVTAREALPAVLRYQTTGKKQAVVQTRQQDRLAYLMTKRDQTILLLQPKQNLWEPFWPHAAYIIGVTLGMIGLIILVLLGHHLAVERSLKRLKQQLQQIRHSEKMAPALLKPTDRYFDLEQQIVQVNDVVGQAKRQELKRQTDFNQLLIQLAVGVLLLDRTGLVVNSNPASAQLLETKIISRPHPYVNDIQDYHLSRLIKRALRDRETQHQEVTLTLTKEQIVDVHVVWLTADRLAVLLYDVTEIKQIQQMQLDFVSNVSHELKTPVTAITGFTETLLAGAQNDPKDRQAFLQIIATESQRLTSLIQDIIALARGEQRQPKLTTFDVPNLIEQLLPALQPQIAAKKIQLKLDLMAAPTLKTDANQFEQIVKNLLVNAINYNRIGGQITLTSRLISAGWQLKVCDTGVGIASADQARVFERFYRVDKTRSRDTGGTGLGLAIVAALVTGLSGTIKLQSQLGVGSCFTVVLPNEEAGSE</sequence>
<keyword evidence="10" id="KW-0902">Two-component regulatory system</keyword>
<dbReference type="InterPro" id="IPR036890">
    <property type="entry name" value="HATPase_C_sf"/>
</dbReference>
<evidence type="ECO:0000256" key="8">
    <source>
        <dbReference type="ARBA" id="ARBA00022777"/>
    </source>
</evidence>
<evidence type="ECO:0000256" key="9">
    <source>
        <dbReference type="ARBA" id="ARBA00022840"/>
    </source>
</evidence>
<dbReference type="GeneID" id="42982872"/>
<dbReference type="NCBIfam" id="NF046044">
    <property type="entry name" value="PnpS"/>
    <property type="match status" value="1"/>
</dbReference>
<keyword evidence="7" id="KW-0547">Nucleotide-binding</keyword>
<dbReference type="OrthoDB" id="9813151at2"/>
<evidence type="ECO:0000313" key="12">
    <source>
        <dbReference type="EMBL" id="ANK63325.1"/>
    </source>
</evidence>
<dbReference type="RefSeq" id="WP_068225319.1">
    <property type="nucleotide sequence ID" value="NZ_CP014623.1"/>
</dbReference>
<dbReference type="KEGG" id="lbt:AYR52_06765"/>
<dbReference type="Proteomes" id="UP000078582">
    <property type="component" value="Chromosome"/>
</dbReference>
<dbReference type="Gene3D" id="3.30.450.20">
    <property type="entry name" value="PAS domain"/>
    <property type="match status" value="1"/>
</dbReference>
<evidence type="ECO:0000256" key="2">
    <source>
        <dbReference type="ARBA" id="ARBA00004236"/>
    </source>
</evidence>
<dbReference type="GO" id="GO:0005524">
    <property type="term" value="F:ATP binding"/>
    <property type="evidence" value="ECO:0007669"/>
    <property type="project" value="UniProtKB-KW"/>
</dbReference>
<dbReference type="EMBL" id="CP014873">
    <property type="protein sequence ID" value="ANK63325.1"/>
    <property type="molecule type" value="Genomic_DNA"/>
</dbReference>
<accession>A0A192H4L9</accession>
<keyword evidence="5" id="KW-0597">Phosphoprotein</keyword>
<dbReference type="EC" id="2.7.13.3" evidence="3"/>
<dbReference type="InterPro" id="IPR005467">
    <property type="entry name" value="His_kinase_dom"/>
</dbReference>
<dbReference type="Gene3D" id="3.30.565.10">
    <property type="entry name" value="Histidine kinase-like ATPase, C-terminal domain"/>
    <property type="match status" value="1"/>
</dbReference>
<gene>
    <name evidence="12" type="ORF">AYR53_11425</name>
</gene>
<dbReference type="InterPro" id="IPR036097">
    <property type="entry name" value="HisK_dim/P_sf"/>
</dbReference>
<name>A0A192H4L9_9LACO</name>
<protein>
    <recommendedName>
        <fullName evidence="3">histidine kinase</fullName>
        <ecNumber evidence="3">2.7.13.3</ecNumber>
    </recommendedName>
</protein>
<dbReference type="CDD" id="cd00082">
    <property type="entry name" value="HisKA"/>
    <property type="match status" value="1"/>
</dbReference>
<dbReference type="GO" id="GO:0005886">
    <property type="term" value="C:plasma membrane"/>
    <property type="evidence" value="ECO:0007669"/>
    <property type="project" value="UniProtKB-SubCell"/>
</dbReference>
<dbReference type="PROSITE" id="PS50109">
    <property type="entry name" value="HIS_KIN"/>
    <property type="match status" value="1"/>
</dbReference>
<evidence type="ECO:0000256" key="10">
    <source>
        <dbReference type="ARBA" id="ARBA00023012"/>
    </source>
</evidence>
<evidence type="ECO:0000256" key="11">
    <source>
        <dbReference type="ARBA" id="ARBA00023136"/>
    </source>
</evidence>
<dbReference type="InterPro" id="IPR004358">
    <property type="entry name" value="Sig_transdc_His_kin-like_C"/>
</dbReference>
<evidence type="ECO:0000256" key="7">
    <source>
        <dbReference type="ARBA" id="ARBA00022741"/>
    </source>
</evidence>
<dbReference type="PANTHER" id="PTHR45453">
    <property type="entry name" value="PHOSPHATE REGULON SENSOR PROTEIN PHOR"/>
    <property type="match status" value="1"/>
</dbReference>
<evidence type="ECO:0000256" key="3">
    <source>
        <dbReference type="ARBA" id="ARBA00012438"/>
    </source>
</evidence>
<dbReference type="FunFam" id="1.10.287.130:FF:000008">
    <property type="entry name" value="Two-component sensor histidine kinase"/>
    <property type="match status" value="1"/>
</dbReference>
<proteinExistence type="predicted"/>
<dbReference type="STRING" id="375175.AYR53_11425"/>
<dbReference type="Pfam" id="PF02518">
    <property type="entry name" value="HATPase_c"/>
    <property type="match status" value="1"/>
</dbReference>
<dbReference type="SUPFAM" id="SSF55874">
    <property type="entry name" value="ATPase domain of HSP90 chaperone/DNA topoisomerase II/histidine kinase"/>
    <property type="match status" value="1"/>
</dbReference>
<comment type="subcellular location">
    <subcellularLocation>
        <location evidence="2">Cell membrane</location>
    </subcellularLocation>
</comment>
<dbReference type="AlphaFoldDB" id="A0A192H4L9"/>
<dbReference type="InterPro" id="IPR003661">
    <property type="entry name" value="HisK_dim/P_dom"/>
</dbReference>
<keyword evidence="11" id="KW-0472">Membrane</keyword>
<organism evidence="12 13">
    <name type="scientific">Loigolactobacillus backii</name>
    <dbReference type="NCBI Taxonomy" id="375175"/>
    <lineage>
        <taxon>Bacteria</taxon>
        <taxon>Bacillati</taxon>
        <taxon>Bacillota</taxon>
        <taxon>Bacilli</taxon>
        <taxon>Lactobacillales</taxon>
        <taxon>Lactobacillaceae</taxon>
        <taxon>Loigolactobacillus</taxon>
    </lineage>
</organism>
<dbReference type="GO" id="GO:0000155">
    <property type="term" value="F:phosphorelay sensor kinase activity"/>
    <property type="evidence" value="ECO:0007669"/>
    <property type="project" value="InterPro"/>
</dbReference>
<comment type="catalytic activity">
    <reaction evidence="1">
        <text>ATP + protein L-histidine = ADP + protein N-phospho-L-histidine.</text>
        <dbReference type="EC" id="2.7.13.3"/>
    </reaction>
</comment>
<dbReference type="SUPFAM" id="SSF47384">
    <property type="entry name" value="Homodimeric domain of signal transducing histidine kinase"/>
    <property type="match status" value="1"/>
</dbReference>
<dbReference type="CDD" id="cd00075">
    <property type="entry name" value="HATPase"/>
    <property type="match status" value="1"/>
</dbReference>
<evidence type="ECO:0000256" key="6">
    <source>
        <dbReference type="ARBA" id="ARBA00022679"/>
    </source>
</evidence>
<dbReference type="SMART" id="SM00387">
    <property type="entry name" value="HATPase_c"/>
    <property type="match status" value="1"/>
</dbReference>
<keyword evidence="8" id="KW-0418">Kinase</keyword>
<dbReference type="InterPro" id="IPR003594">
    <property type="entry name" value="HATPase_dom"/>
</dbReference>
<dbReference type="Pfam" id="PF00512">
    <property type="entry name" value="HisKA"/>
    <property type="match status" value="1"/>
</dbReference>
<reference evidence="12 13" key="1">
    <citation type="submission" date="2016-03" db="EMBL/GenBank/DDBJ databases">
        <title>Pediococcus and Lactobacillus from brewery environment - whole genome sequencing and assembly.</title>
        <authorList>
            <person name="Behr J."/>
            <person name="Geissler A.J."/>
            <person name="Vogel R.F."/>
        </authorList>
    </citation>
    <scope>NUCLEOTIDE SEQUENCE [LARGE SCALE GENOMIC DNA]</scope>
    <source>
        <strain evidence="12 13">TMW 1.1989</strain>
    </source>
</reference>
<dbReference type="PRINTS" id="PR00344">
    <property type="entry name" value="BCTRLSENSOR"/>
</dbReference>
<evidence type="ECO:0000256" key="4">
    <source>
        <dbReference type="ARBA" id="ARBA00022475"/>
    </source>
</evidence>
<keyword evidence="4" id="KW-1003">Cell membrane</keyword>
<dbReference type="Gene3D" id="1.10.287.130">
    <property type="match status" value="1"/>
</dbReference>
<evidence type="ECO:0000256" key="5">
    <source>
        <dbReference type="ARBA" id="ARBA00022553"/>
    </source>
</evidence>
<keyword evidence="13" id="KW-1185">Reference proteome</keyword>
<evidence type="ECO:0000256" key="1">
    <source>
        <dbReference type="ARBA" id="ARBA00000085"/>
    </source>
</evidence>